<feature type="compositionally biased region" description="Low complexity" evidence="2">
    <location>
        <begin position="611"/>
        <end position="620"/>
    </location>
</feature>
<evidence type="ECO:0000313" key="4">
    <source>
        <dbReference type="EMBL" id="KAG2207305.1"/>
    </source>
</evidence>
<keyword evidence="1" id="KW-0862">Zinc</keyword>
<protein>
    <recommendedName>
        <fullName evidence="3">SWIM-type domain-containing protein</fullName>
    </recommendedName>
</protein>
<keyword evidence="5" id="KW-1185">Reference proteome</keyword>
<dbReference type="GO" id="GO:0008270">
    <property type="term" value="F:zinc ion binding"/>
    <property type="evidence" value="ECO:0007669"/>
    <property type="project" value="UniProtKB-KW"/>
</dbReference>
<keyword evidence="1" id="KW-0863">Zinc-finger</keyword>
<evidence type="ECO:0000256" key="1">
    <source>
        <dbReference type="PROSITE-ProRule" id="PRU00325"/>
    </source>
</evidence>
<feature type="region of interest" description="Disordered" evidence="2">
    <location>
        <begin position="680"/>
        <end position="699"/>
    </location>
</feature>
<dbReference type="Proteomes" id="UP000646827">
    <property type="component" value="Unassembled WGS sequence"/>
</dbReference>
<feature type="region of interest" description="Disordered" evidence="2">
    <location>
        <begin position="50"/>
        <end position="79"/>
    </location>
</feature>
<dbReference type="Pfam" id="PF04434">
    <property type="entry name" value="SWIM"/>
    <property type="match status" value="1"/>
</dbReference>
<dbReference type="InterPro" id="IPR007527">
    <property type="entry name" value="Znf_SWIM"/>
</dbReference>
<gene>
    <name evidence="4" type="ORF">INT45_010292</name>
</gene>
<evidence type="ECO:0000256" key="2">
    <source>
        <dbReference type="SAM" id="MobiDB-lite"/>
    </source>
</evidence>
<dbReference type="EMBL" id="JAEPRB010001139">
    <property type="protein sequence ID" value="KAG2207305.1"/>
    <property type="molecule type" value="Genomic_DNA"/>
</dbReference>
<proteinExistence type="predicted"/>
<name>A0A8H7V4X2_9FUNG</name>
<evidence type="ECO:0000259" key="3">
    <source>
        <dbReference type="PROSITE" id="PS50966"/>
    </source>
</evidence>
<keyword evidence="1" id="KW-0479">Metal-binding</keyword>
<dbReference type="PANTHER" id="PTHR33977">
    <property type="entry name" value="ZINC ION BINDING PROTEIN"/>
    <property type="match status" value="1"/>
</dbReference>
<organism evidence="4 5">
    <name type="scientific">Circinella minor</name>
    <dbReference type="NCBI Taxonomy" id="1195481"/>
    <lineage>
        <taxon>Eukaryota</taxon>
        <taxon>Fungi</taxon>
        <taxon>Fungi incertae sedis</taxon>
        <taxon>Mucoromycota</taxon>
        <taxon>Mucoromycotina</taxon>
        <taxon>Mucoromycetes</taxon>
        <taxon>Mucorales</taxon>
        <taxon>Lichtheimiaceae</taxon>
        <taxon>Circinella</taxon>
    </lineage>
</organism>
<accession>A0A8H7V4X2</accession>
<feature type="region of interest" description="Disordered" evidence="2">
    <location>
        <begin position="595"/>
        <end position="637"/>
    </location>
</feature>
<sequence length="699" mass="81733">MENYLTTTFIARPEDDGSTIELKVSRIDYHNWIEEQEKYYNCKFYNKTNGSKTSDRKTKNEEYLRNGYTPPPPGQKRSRGKLGYIFNEAGFTAFVNKDSEDKNMITVQYRRKHTGHEPGSNIDTTSGTLPRFVMEFIQAQVEKSLTWRNIKHMLRLDKDILENILDSEDYDQLPQSVRIDYQHVYYAMKIYLRRQSQFDPSMVTSLEKWGAKIMQERGYYTSKNLDRFEEGMFFFAFMSQWQLKLLKENRDLVCLDSTHKTCVDGAKHDCYLYTLVARCTTTGKGKPLGWMITNSQAQYPILYWLKWLKDEHGYIPSRVMIDDSDTEIIAINKAYNYVNNDPSTNIFIDKVKILICHWHVLRAWKKNILTKLTAKTSNPQKTLREKKAMRKHALSLMMNMMRAETPLDFDLEHEKFETWCIDADDEWDSDRLYLYFEREFLSKREKWSQAWRTLTMYIKAPSSQVYLPSLRRQRVDVLVYILWSLVLPDLMQDHLCTVAKFKLRRMDKAERARLARVNELNDEEAYAMIVGQEGDIIKVLSFTDPDESTVYDVLINVDDDFLESCTCLDQQTNKSPCKHMYLVNRVFNISLIRPQASSSSSLPPPPPSSPSPSSSQQQQQRVDVMDTNSETGGDLSQEAIDRFVDSFELLKIEAEKTVNKKRVPVAVINRLATQFQEATNEMRSWNSSTSGPSRTQIRY</sequence>
<comment type="caution">
    <text evidence="4">The sequence shown here is derived from an EMBL/GenBank/DDBJ whole genome shotgun (WGS) entry which is preliminary data.</text>
</comment>
<reference evidence="4 5" key="1">
    <citation type="submission" date="2020-12" db="EMBL/GenBank/DDBJ databases">
        <title>Metabolic potential, ecology and presence of endohyphal bacteria is reflected in genomic diversity of Mucoromycotina.</title>
        <authorList>
            <person name="Muszewska A."/>
            <person name="Okrasinska A."/>
            <person name="Steczkiewicz K."/>
            <person name="Drgas O."/>
            <person name="Orlowska M."/>
            <person name="Perlinska-Lenart U."/>
            <person name="Aleksandrzak-Piekarczyk T."/>
            <person name="Szatraj K."/>
            <person name="Zielenkiewicz U."/>
            <person name="Pilsyk S."/>
            <person name="Malc E."/>
            <person name="Mieczkowski P."/>
            <person name="Kruszewska J.S."/>
            <person name="Biernat P."/>
            <person name="Pawlowska J."/>
        </authorList>
    </citation>
    <scope>NUCLEOTIDE SEQUENCE [LARGE SCALE GENOMIC DNA]</scope>
    <source>
        <strain evidence="4 5">CBS 142.35</strain>
    </source>
</reference>
<dbReference type="PANTHER" id="PTHR33977:SF1">
    <property type="entry name" value="ZINC ION BINDING PROTEIN"/>
    <property type="match status" value="1"/>
</dbReference>
<dbReference type="OrthoDB" id="2399838at2759"/>
<feature type="compositionally biased region" description="Basic and acidic residues" evidence="2">
    <location>
        <begin position="53"/>
        <end position="64"/>
    </location>
</feature>
<feature type="domain" description="SWIM-type" evidence="3">
    <location>
        <begin position="551"/>
        <end position="588"/>
    </location>
</feature>
<evidence type="ECO:0000313" key="5">
    <source>
        <dbReference type="Proteomes" id="UP000646827"/>
    </source>
</evidence>
<dbReference type="AlphaFoldDB" id="A0A8H7V4X2"/>
<dbReference type="PROSITE" id="PS50966">
    <property type="entry name" value="ZF_SWIM"/>
    <property type="match status" value="1"/>
</dbReference>